<dbReference type="EMBL" id="FUHU01000004">
    <property type="protein sequence ID" value="SJM47570.1"/>
    <property type="molecule type" value="Genomic_DNA"/>
</dbReference>
<proteinExistence type="predicted"/>
<keyword evidence="1" id="KW-0812">Transmembrane</keyword>
<feature type="transmembrane region" description="Helical" evidence="1">
    <location>
        <begin position="51"/>
        <end position="73"/>
    </location>
</feature>
<evidence type="ECO:0000313" key="2">
    <source>
        <dbReference type="EMBL" id="SJM47570.1"/>
    </source>
</evidence>
<sequence>MNRAKKLRTISIVLIAYAALFYTFTPSHYLLVASQENGSPTVHLLTSVLVWAMQAAAIASMACGAGLFGASFVQTGAREQSSSLRHAAPADQAAGVS</sequence>
<dbReference type="RefSeq" id="WP_086990387.1">
    <property type="nucleotide sequence ID" value="NZ_FUHU01000004.1"/>
</dbReference>
<evidence type="ECO:0000256" key="1">
    <source>
        <dbReference type="SAM" id="Phobius"/>
    </source>
</evidence>
<name>A0A1R4EV74_9MICO</name>
<dbReference type="GeneID" id="303171801"/>
<organism evidence="2 3">
    <name type="scientific">Agrococcus casei LMG 22410</name>
    <dbReference type="NCBI Taxonomy" id="1255656"/>
    <lineage>
        <taxon>Bacteria</taxon>
        <taxon>Bacillati</taxon>
        <taxon>Actinomycetota</taxon>
        <taxon>Actinomycetes</taxon>
        <taxon>Micrococcales</taxon>
        <taxon>Microbacteriaceae</taxon>
        <taxon>Agrococcus</taxon>
    </lineage>
</organism>
<reference evidence="2 3" key="1">
    <citation type="submission" date="2017-02" db="EMBL/GenBank/DDBJ databases">
        <authorList>
            <person name="Peterson S.W."/>
        </authorList>
    </citation>
    <scope>NUCLEOTIDE SEQUENCE [LARGE SCALE GENOMIC DNA]</scope>
    <source>
        <strain evidence="2 3">LMG 22410</strain>
    </source>
</reference>
<accession>A0A1R4EV74</accession>
<keyword evidence="3" id="KW-1185">Reference proteome</keyword>
<evidence type="ECO:0000313" key="3">
    <source>
        <dbReference type="Proteomes" id="UP000195787"/>
    </source>
</evidence>
<gene>
    <name evidence="2" type="ORF">CZ674_01100</name>
</gene>
<feature type="transmembrane region" description="Helical" evidence="1">
    <location>
        <begin position="12"/>
        <end position="31"/>
    </location>
</feature>
<keyword evidence="1" id="KW-0472">Membrane</keyword>
<protein>
    <submittedName>
        <fullName evidence="2">Uncharacterized protein</fullName>
    </submittedName>
</protein>
<keyword evidence="1" id="KW-1133">Transmembrane helix</keyword>
<dbReference type="AlphaFoldDB" id="A0A1R4EV74"/>
<dbReference type="Proteomes" id="UP000195787">
    <property type="component" value="Unassembled WGS sequence"/>
</dbReference>